<protein>
    <submittedName>
        <fullName evidence="2">Uncharacterized protein</fullName>
    </submittedName>
</protein>
<keyword evidence="1" id="KW-0732">Signal</keyword>
<proteinExistence type="predicted"/>
<accession>A0A7S4J3X4</accession>
<reference evidence="2" key="1">
    <citation type="submission" date="2021-01" db="EMBL/GenBank/DDBJ databases">
        <authorList>
            <person name="Corre E."/>
            <person name="Pelletier E."/>
            <person name="Niang G."/>
            <person name="Scheremetjew M."/>
            <person name="Finn R."/>
            <person name="Kale V."/>
            <person name="Holt S."/>
            <person name="Cochrane G."/>
            <person name="Meng A."/>
            <person name="Brown T."/>
            <person name="Cohen L."/>
        </authorList>
    </citation>
    <scope>NUCLEOTIDE SEQUENCE</scope>
    <source>
        <strain evidence="2">Isolate 1302-5</strain>
    </source>
</reference>
<dbReference type="AlphaFoldDB" id="A0A7S4J3X4"/>
<dbReference type="EMBL" id="HBKQ01030594">
    <property type="protein sequence ID" value="CAE2249994.1"/>
    <property type="molecule type" value="Transcribed_RNA"/>
</dbReference>
<evidence type="ECO:0000313" key="2">
    <source>
        <dbReference type="EMBL" id="CAE2249994.1"/>
    </source>
</evidence>
<feature type="chain" id="PRO_5031463069" evidence="1">
    <location>
        <begin position="22"/>
        <end position="112"/>
    </location>
</feature>
<feature type="signal peptide" evidence="1">
    <location>
        <begin position="1"/>
        <end position="21"/>
    </location>
</feature>
<name>A0A7S4J3X4_9STRA</name>
<organism evidence="2">
    <name type="scientific">Odontella aurita</name>
    <dbReference type="NCBI Taxonomy" id="265563"/>
    <lineage>
        <taxon>Eukaryota</taxon>
        <taxon>Sar</taxon>
        <taxon>Stramenopiles</taxon>
        <taxon>Ochrophyta</taxon>
        <taxon>Bacillariophyta</taxon>
        <taxon>Mediophyceae</taxon>
        <taxon>Biddulphiophycidae</taxon>
        <taxon>Eupodiscales</taxon>
        <taxon>Odontellaceae</taxon>
        <taxon>Odontella</taxon>
    </lineage>
</organism>
<evidence type="ECO:0000256" key="1">
    <source>
        <dbReference type="SAM" id="SignalP"/>
    </source>
</evidence>
<gene>
    <name evidence="2" type="ORF">OAUR00152_LOCUS20819</name>
</gene>
<sequence length="112" mass="11317">MRPSPLVPGLTALAALSSTAAFISPQNRFAKIDLAGGAPSSLFATSAQDDCGCGGAVVTGKPTDAARMTDPRLAVSQGSFLTLEGDRVTMDSVLGDAKNAGVSLVVFLRSFG</sequence>